<dbReference type="AlphaFoldDB" id="A0A9P6KZ34"/>
<sequence>MAQIEISRELLEKLKLLERYSFKVTITPTAVITPNIKIILDKFCDCEFTVSIKDLLQMLEKTGSFNITNKMEYSYEIDVGGTGVTINRRFKLYDERFDIPYADPRFSLVVPNFPLLSTDDHSIEVDKDGNFSISSENIIETKTIFRNLNVVFSEIESFKCRVRYKDLKIIQEFKKEFVFSFFDDHILIHILETPNITNILLIPVLVA</sequence>
<proteinExistence type="predicted"/>
<evidence type="ECO:0000313" key="2">
    <source>
        <dbReference type="Proteomes" id="UP000740883"/>
    </source>
</evidence>
<accession>A0A9P6KZ34</accession>
<reference evidence="1 2" key="1">
    <citation type="journal article" date="2020" name="Genome Biol. Evol.">
        <title>Comparative genomics of strictly vertically transmitted, feminizing microsporidia endosymbionts of amphipod crustaceans.</title>
        <authorList>
            <person name="Cormier A."/>
            <person name="Chebbi M.A."/>
            <person name="Giraud I."/>
            <person name="Wattier R."/>
            <person name="Teixeira M."/>
            <person name="Gilbert C."/>
            <person name="Rigaud T."/>
            <person name="Cordaux R."/>
        </authorList>
    </citation>
    <scope>NUCLEOTIDE SEQUENCE [LARGE SCALE GENOMIC DNA]</scope>
    <source>
        <strain evidence="1 2">Ou3-Ou53</strain>
    </source>
</reference>
<protein>
    <submittedName>
        <fullName evidence="1">Uncharacterized protein</fullName>
    </submittedName>
</protein>
<evidence type="ECO:0000313" key="1">
    <source>
        <dbReference type="EMBL" id="KAF9763894.1"/>
    </source>
</evidence>
<keyword evidence="2" id="KW-1185">Reference proteome</keyword>
<organism evidence="1 2">
    <name type="scientific">Nosema granulosis</name>
    <dbReference type="NCBI Taxonomy" id="83296"/>
    <lineage>
        <taxon>Eukaryota</taxon>
        <taxon>Fungi</taxon>
        <taxon>Fungi incertae sedis</taxon>
        <taxon>Microsporidia</taxon>
        <taxon>Nosematidae</taxon>
        <taxon>Nosema</taxon>
    </lineage>
</organism>
<comment type="caution">
    <text evidence="1">The sequence shown here is derived from an EMBL/GenBank/DDBJ whole genome shotgun (WGS) entry which is preliminary data.</text>
</comment>
<dbReference type="Proteomes" id="UP000740883">
    <property type="component" value="Unassembled WGS sequence"/>
</dbReference>
<name>A0A9P6KZ34_9MICR</name>
<dbReference type="OrthoDB" id="2189452at2759"/>
<gene>
    <name evidence="1" type="ORF">NGRA_0967</name>
</gene>
<dbReference type="EMBL" id="SBJO01000049">
    <property type="protein sequence ID" value="KAF9763894.1"/>
    <property type="molecule type" value="Genomic_DNA"/>
</dbReference>